<feature type="compositionally biased region" description="Pro residues" evidence="1">
    <location>
        <begin position="168"/>
        <end position="182"/>
    </location>
</feature>
<evidence type="ECO:0000313" key="3">
    <source>
        <dbReference type="EMBL" id="KRG66297.1"/>
    </source>
</evidence>
<keyword evidence="4" id="KW-1185">Reference proteome</keyword>
<evidence type="ECO:0000256" key="2">
    <source>
        <dbReference type="SAM" id="Phobius"/>
    </source>
</evidence>
<dbReference type="Proteomes" id="UP000050864">
    <property type="component" value="Unassembled WGS sequence"/>
</dbReference>
<keyword evidence="2" id="KW-0472">Membrane</keyword>
<gene>
    <name evidence="3" type="ORF">ABB26_01275</name>
</gene>
<feature type="transmembrane region" description="Helical" evidence="2">
    <location>
        <begin position="12"/>
        <end position="31"/>
    </location>
</feature>
<proteinExistence type="predicted"/>
<keyword evidence="2" id="KW-0812">Transmembrane</keyword>
<sequence>MRNDVAGLRTWLLAVVGAWALAVWTATLFGLGSRIGTAPVSAPLPTLPAVPVADAVDARGVDNSEALARPLFASDRRPHPFVMGEGEQATVGAVRLSGVLITPGLEMATLTTDQGRSLRLRLGGESQDGWQLLSLQPRSAVVSGPSGTLNLELQVFSGGPATKGEGAPPLPAPTSAVPPPVSSAPLAEPTAAPSADQIQAIRERIQARRRQAQQNQNGGSGRQNR</sequence>
<evidence type="ECO:0008006" key="5">
    <source>
        <dbReference type="Google" id="ProtNLM"/>
    </source>
</evidence>
<dbReference type="EMBL" id="LDJI01000003">
    <property type="protein sequence ID" value="KRG66297.1"/>
    <property type="molecule type" value="Genomic_DNA"/>
</dbReference>
<name>A0A0R0C9L5_9GAMM</name>
<dbReference type="RefSeq" id="WP_057631757.1">
    <property type="nucleotide sequence ID" value="NZ_LDJI01000003.1"/>
</dbReference>
<dbReference type="OrthoDB" id="6051102at2"/>
<dbReference type="PATRIC" id="fig|405444.3.peg.2386"/>
<keyword evidence="2" id="KW-1133">Transmembrane helix</keyword>
<comment type="caution">
    <text evidence="3">The sequence shown here is derived from an EMBL/GenBank/DDBJ whole genome shotgun (WGS) entry which is preliminary data.</text>
</comment>
<dbReference type="AlphaFoldDB" id="A0A0R0C9L5"/>
<organism evidence="3 4">
    <name type="scientific">Stenotrophomonas humi</name>
    <dbReference type="NCBI Taxonomy" id="405444"/>
    <lineage>
        <taxon>Bacteria</taxon>
        <taxon>Pseudomonadati</taxon>
        <taxon>Pseudomonadota</taxon>
        <taxon>Gammaproteobacteria</taxon>
        <taxon>Lysobacterales</taxon>
        <taxon>Lysobacteraceae</taxon>
        <taxon>Stenotrophomonas</taxon>
    </lineage>
</organism>
<feature type="region of interest" description="Disordered" evidence="1">
    <location>
        <begin position="157"/>
        <end position="225"/>
    </location>
</feature>
<reference evidence="3 4" key="1">
    <citation type="submission" date="2015-05" db="EMBL/GenBank/DDBJ databases">
        <title>Genome sequencing and analysis of members of genus Stenotrophomonas.</title>
        <authorList>
            <person name="Patil P.P."/>
            <person name="Midha S."/>
            <person name="Patil P.B."/>
        </authorList>
    </citation>
    <scope>NUCLEOTIDE SEQUENCE [LARGE SCALE GENOMIC DNA]</scope>
    <source>
        <strain evidence="3 4">DSM 18929</strain>
    </source>
</reference>
<accession>A0A0R0C9L5</accession>
<evidence type="ECO:0000313" key="4">
    <source>
        <dbReference type="Proteomes" id="UP000050864"/>
    </source>
</evidence>
<protein>
    <recommendedName>
        <fullName evidence="5">General secretion pathway protein GspN</fullName>
    </recommendedName>
</protein>
<dbReference type="STRING" id="405444.ABB26_01275"/>
<evidence type="ECO:0000256" key="1">
    <source>
        <dbReference type="SAM" id="MobiDB-lite"/>
    </source>
</evidence>